<dbReference type="STRING" id="419481.SAMN05216233_110171"/>
<gene>
    <name evidence="3" type="ORF">SAMN05216233_110171</name>
</gene>
<dbReference type="Pfam" id="PF10646">
    <property type="entry name" value="Germane"/>
    <property type="match status" value="1"/>
</dbReference>
<dbReference type="Proteomes" id="UP000198870">
    <property type="component" value="Unassembled WGS sequence"/>
</dbReference>
<reference evidence="3 4" key="1">
    <citation type="submission" date="2016-10" db="EMBL/GenBank/DDBJ databases">
        <authorList>
            <person name="de Groot N.N."/>
        </authorList>
    </citation>
    <scope>NUCLEOTIDE SEQUENCE [LARGE SCALE GENOMIC DNA]</scope>
    <source>
        <strain evidence="3 4">AA1</strain>
    </source>
</reference>
<organism evidence="3 4">
    <name type="scientific">Desulfoluna spongiiphila</name>
    <dbReference type="NCBI Taxonomy" id="419481"/>
    <lineage>
        <taxon>Bacteria</taxon>
        <taxon>Pseudomonadati</taxon>
        <taxon>Thermodesulfobacteriota</taxon>
        <taxon>Desulfobacteria</taxon>
        <taxon>Desulfobacterales</taxon>
        <taxon>Desulfolunaceae</taxon>
        <taxon>Desulfoluna</taxon>
    </lineage>
</organism>
<evidence type="ECO:0000256" key="1">
    <source>
        <dbReference type="SAM" id="Phobius"/>
    </source>
</evidence>
<sequence length="199" mass="21994">MQRDLFFTMTENGKGQTGVFLAAGAATLVIVVLFSLWSGPDAAPRETDRTTVPARHSSRIEEESFFLYFAERDGRFLTSEERTVSTAKDPWQLSQKIMAALIDGPDRGSARTLPAETRLRALYITEPKVAVVDFSREIRGEPRGAASELLTVYSVVNSLSVNIPEIDAVRILIEGQRAETLSGHIDISEPLTPDMLLVR</sequence>
<proteinExistence type="predicted"/>
<dbReference type="InterPro" id="IPR019606">
    <property type="entry name" value="GerMN"/>
</dbReference>
<keyword evidence="1" id="KW-0472">Membrane</keyword>
<dbReference type="OrthoDB" id="9809406at2"/>
<dbReference type="SMART" id="SM00909">
    <property type="entry name" value="Germane"/>
    <property type="match status" value="1"/>
</dbReference>
<evidence type="ECO:0000313" key="4">
    <source>
        <dbReference type="Proteomes" id="UP000198870"/>
    </source>
</evidence>
<protein>
    <submittedName>
        <fullName evidence="3">Spore germination protein GerM</fullName>
    </submittedName>
</protein>
<evidence type="ECO:0000313" key="3">
    <source>
        <dbReference type="EMBL" id="SCY50975.1"/>
    </source>
</evidence>
<keyword evidence="1" id="KW-0812">Transmembrane</keyword>
<keyword evidence="1" id="KW-1133">Transmembrane helix</keyword>
<accession>A0A1G5GHG3</accession>
<dbReference type="EMBL" id="FMUX01000010">
    <property type="protein sequence ID" value="SCY50975.1"/>
    <property type="molecule type" value="Genomic_DNA"/>
</dbReference>
<dbReference type="AlphaFoldDB" id="A0A1G5GHG3"/>
<keyword evidence="4" id="KW-1185">Reference proteome</keyword>
<name>A0A1G5GHG3_9BACT</name>
<feature type="transmembrane region" description="Helical" evidence="1">
    <location>
        <begin position="20"/>
        <end position="39"/>
    </location>
</feature>
<feature type="domain" description="GerMN" evidence="2">
    <location>
        <begin position="94"/>
        <end position="182"/>
    </location>
</feature>
<evidence type="ECO:0000259" key="2">
    <source>
        <dbReference type="SMART" id="SM00909"/>
    </source>
</evidence>